<organism evidence="1 2">
    <name type="scientific">Roseovarius atlanticus</name>
    <dbReference type="NCBI Taxonomy" id="1641875"/>
    <lineage>
        <taxon>Bacteria</taxon>
        <taxon>Pseudomonadati</taxon>
        <taxon>Pseudomonadota</taxon>
        <taxon>Alphaproteobacteria</taxon>
        <taxon>Rhodobacterales</taxon>
        <taxon>Roseobacteraceae</taxon>
        <taxon>Roseovarius</taxon>
    </lineage>
</organism>
<dbReference type="Proteomes" id="UP000051295">
    <property type="component" value="Unassembled WGS sequence"/>
</dbReference>
<evidence type="ECO:0000313" key="1">
    <source>
        <dbReference type="EMBL" id="KRS11526.1"/>
    </source>
</evidence>
<dbReference type="AlphaFoldDB" id="A0A0T5NS29"/>
<comment type="caution">
    <text evidence="1">The sequence shown here is derived from an EMBL/GenBank/DDBJ whole genome shotgun (WGS) entry which is preliminary data.</text>
</comment>
<gene>
    <name evidence="1" type="ORF">XM53_16455</name>
</gene>
<keyword evidence="2" id="KW-1185">Reference proteome</keyword>
<proteinExistence type="predicted"/>
<reference evidence="1 2" key="1">
    <citation type="submission" date="2015-04" db="EMBL/GenBank/DDBJ databases">
        <title>The draft genome sequence of Roseovarius sp.R12b.</title>
        <authorList>
            <person name="Li G."/>
            <person name="Lai Q."/>
            <person name="Shao Z."/>
            <person name="Yan P."/>
        </authorList>
    </citation>
    <scope>NUCLEOTIDE SEQUENCE [LARGE SCALE GENOMIC DNA]</scope>
    <source>
        <strain evidence="1 2">R12B</strain>
    </source>
</reference>
<dbReference type="EMBL" id="LAXJ01000019">
    <property type="protein sequence ID" value="KRS11526.1"/>
    <property type="molecule type" value="Genomic_DNA"/>
</dbReference>
<accession>A0A0T5NS29</accession>
<sequence>MAELERHPFLFIRADDRKTAQLSLRLVFYPILRLLRGDRRCNNWLVIYAAEPEIWCPFGPKKRSGLFDFYYEWTADLWFYLFSKSETSLYWKLA</sequence>
<evidence type="ECO:0000313" key="2">
    <source>
        <dbReference type="Proteomes" id="UP000051295"/>
    </source>
</evidence>
<name>A0A0T5NS29_9RHOB</name>
<protein>
    <submittedName>
        <fullName evidence="1">Uncharacterized protein</fullName>
    </submittedName>
</protein>